<gene>
    <name evidence="2" type="ORF">K469DRAFT_712838</name>
</gene>
<evidence type="ECO:0000313" key="3">
    <source>
        <dbReference type="Proteomes" id="UP000800200"/>
    </source>
</evidence>
<protein>
    <submittedName>
        <fullName evidence="2">Uncharacterized protein</fullName>
    </submittedName>
</protein>
<proteinExistence type="predicted"/>
<evidence type="ECO:0000256" key="1">
    <source>
        <dbReference type="SAM" id="Phobius"/>
    </source>
</evidence>
<feature type="transmembrane region" description="Helical" evidence="1">
    <location>
        <begin position="21"/>
        <end position="42"/>
    </location>
</feature>
<evidence type="ECO:0000313" key="2">
    <source>
        <dbReference type="EMBL" id="KAF2182221.1"/>
    </source>
</evidence>
<dbReference type="AlphaFoldDB" id="A0A6A6DRM8"/>
<name>A0A6A6DRM8_9PEZI</name>
<keyword evidence="3" id="KW-1185">Reference proteome</keyword>
<organism evidence="2 3">
    <name type="scientific">Zopfia rhizophila CBS 207.26</name>
    <dbReference type="NCBI Taxonomy" id="1314779"/>
    <lineage>
        <taxon>Eukaryota</taxon>
        <taxon>Fungi</taxon>
        <taxon>Dikarya</taxon>
        <taxon>Ascomycota</taxon>
        <taxon>Pezizomycotina</taxon>
        <taxon>Dothideomycetes</taxon>
        <taxon>Dothideomycetes incertae sedis</taxon>
        <taxon>Zopfiaceae</taxon>
        <taxon>Zopfia</taxon>
    </lineage>
</organism>
<dbReference type="EMBL" id="ML994649">
    <property type="protein sequence ID" value="KAF2182221.1"/>
    <property type="molecule type" value="Genomic_DNA"/>
</dbReference>
<accession>A0A6A6DRM8</accession>
<dbReference type="Proteomes" id="UP000800200">
    <property type="component" value="Unassembled WGS sequence"/>
</dbReference>
<keyword evidence="1" id="KW-0472">Membrane</keyword>
<reference evidence="2" key="1">
    <citation type="journal article" date="2020" name="Stud. Mycol.">
        <title>101 Dothideomycetes genomes: a test case for predicting lifestyles and emergence of pathogens.</title>
        <authorList>
            <person name="Haridas S."/>
            <person name="Albert R."/>
            <person name="Binder M."/>
            <person name="Bloem J."/>
            <person name="Labutti K."/>
            <person name="Salamov A."/>
            <person name="Andreopoulos B."/>
            <person name="Baker S."/>
            <person name="Barry K."/>
            <person name="Bills G."/>
            <person name="Bluhm B."/>
            <person name="Cannon C."/>
            <person name="Castanera R."/>
            <person name="Culley D."/>
            <person name="Daum C."/>
            <person name="Ezra D."/>
            <person name="Gonzalez J."/>
            <person name="Henrissat B."/>
            <person name="Kuo A."/>
            <person name="Liang C."/>
            <person name="Lipzen A."/>
            <person name="Lutzoni F."/>
            <person name="Magnuson J."/>
            <person name="Mondo S."/>
            <person name="Nolan M."/>
            <person name="Ohm R."/>
            <person name="Pangilinan J."/>
            <person name="Park H.-J."/>
            <person name="Ramirez L."/>
            <person name="Alfaro M."/>
            <person name="Sun H."/>
            <person name="Tritt A."/>
            <person name="Yoshinaga Y."/>
            <person name="Zwiers L.-H."/>
            <person name="Turgeon B."/>
            <person name="Goodwin S."/>
            <person name="Spatafora J."/>
            <person name="Crous P."/>
            <person name="Grigoriev I."/>
        </authorList>
    </citation>
    <scope>NUCLEOTIDE SEQUENCE</scope>
    <source>
        <strain evidence="2">CBS 207.26</strain>
    </source>
</reference>
<keyword evidence="1" id="KW-0812">Transmembrane</keyword>
<keyword evidence="1" id="KW-1133">Transmembrane helix</keyword>
<sequence length="52" mass="5558">MDSHAPAYCNQISRPFGHLTLVLFTPSSPLLLLTTLLLSSGIGVPARPSPLR</sequence>